<protein>
    <submittedName>
        <fullName evidence="2">Uncharacterized protein</fullName>
    </submittedName>
</protein>
<proteinExistence type="predicted"/>
<dbReference type="HOGENOM" id="CLU_1317760_0_0_1"/>
<evidence type="ECO:0000256" key="1">
    <source>
        <dbReference type="SAM" id="Coils"/>
    </source>
</evidence>
<name>I7LXX8_TETTS</name>
<evidence type="ECO:0000313" key="2">
    <source>
        <dbReference type="EMBL" id="EAS06736.1"/>
    </source>
</evidence>
<gene>
    <name evidence="2" type="ORF">TTHERM_00688760</name>
</gene>
<keyword evidence="1" id="KW-0175">Coiled coil</keyword>
<dbReference type="RefSeq" id="XP_001026978.1">
    <property type="nucleotide sequence ID" value="XM_001026978.3"/>
</dbReference>
<keyword evidence="3" id="KW-1185">Reference proteome</keyword>
<dbReference type="AlphaFoldDB" id="I7LXX8"/>
<dbReference type="Proteomes" id="UP000009168">
    <property type="component" value="Unassembled WGS sequence"/>
</dbReference>
<dbReference type="KEGG" id="tet:TTHERM_00688760"/>
<dbReference type="EMBL" id="GG662260">
    <property type="protein sequence ID" value="EAS06736.1"/>
    <property type="molecule type" value="Genomic_DNA"/>
</dbReference>
<sequence>MSEKVLQEFSAKILKAKNLYEATKNQCDVLRREKEKLEREYKQIYEVRKEAELQEENLKYQYENSKKSNKEESEKCAREVDELNNLRSLKKKLKREKDIYESEMMKNSLALEELVKQRVQLQQTAKQYSDKLENITAERAALQDEYVKTNSAIEDYTLKIKELKEEMDTMKGLISQSVLAVGNIPTSNQNISQNLNATNQHMNINGGNN</sequence>
<dbReference type="eggNOG" id="ENOG502R2J6">
    <property type="taxonomic scope" value="Eukaryota"/>
</dbReference>
<reference evidence="3" key="1">
    <citation type="journal article" date="2006" name="PLoS Biol.">
        <title>Macronuclear genome sequence of the ciliate Tetrahymena thermophila, a model eukaryote.</title>
        <authorList>
            <person name="Eisen J.A."/>
            <person name="Coyne R.S."/>
            <person name="Wu M."/>
            <person name="Wu D."/>
            <person name="Thiagarajan M."/>
            <person name="Wortman J.R."/>
            <person name="Badger J.H."/>
            <person name="Ren Q."/>
            <person name="Amedeo P."/>
            <person name="Jones K.M."/>
            <person name="Tallon L.J."/>
            <person name="Delcher A.L."/>
            <person name="Salzberg S.L."/>
            <person name="Silva J.C."/>
            <person name="Haas B.J."/>
            <person name="Majoros W.H."/>
            <person name="Farzad M."/>
            <person name="Carlton J.M."/>
            <person name="Smith R.K. Jr."/>
            <person name="Garg J."/>
            <person name="Pearlman R.E."/>
            <person name="Karrer K.M."/>
            <person name="Sun L."/>
            <person name="Manning G."/>
            <person name="Elde N.C."/>
            <person name="Turkewitz A.P."/>
            <person name="Asai D.J."/>
            <person name="Wilkes D.E."/>
            <person name="Wang Y."/>
            <person name="Cai H."/>
            <person name="Collins K."/>
            <person name="Stewart B.A."/>
            <person name="Lee S.R."/>
            <person name="Wilamowska K."/>
            <person name="Weinberg Z."/>
            <person name="Ruzzo W.L."/>
            <person name="Wloga D."/>
            <person name="Gaertig J."/>
            <person name="Frankel J."/>
            <person name="Tsao C.-C."/>
            <person name="Gorovsky M.A."/>
            <person name="Keeling P.J."/>
            <person name="Waller R.F."/>
            <person name="Patron N.J."/>
            <person name="Cherry J.M."/>
            <person name="Stover N.A."/>
            <person name="Krieger C.J."/>
            <person name="del Toro C."/>
            <person name="Ryder H.F."/>
            <person name="Williamson S.C."/>
            <person name="Barbeau R.A."/>
            <person name="Hamilton E.P."/>
            <person name="Orias E."/>
        </authorList>
    </citation>
    <scope>NUCLEOTIDE SEQUENCE [LARGE SCALE GENOMIC DNA]</scope>
    <source>
        <strain evidence="3">SB210</strain>
    </source>
</reference>
<dbReference type="OMA" id="IYESEMM"/>
<dbReference type="OrthoDB" id="311467at2759"/>
<evidence type="ECO:0000313" key="3">
    <source>
        <dbReference type="Proteomes" id="UP000009168"/>
    </source>
</evidence>
<organism evidence="2 3">
    <name type="scientific">Tetrahymena thermophila (strain SB210)</name>
    <dbReference type="NCBI Taxonomy" id="312017"/>
    <lineage>
        <taxon>Eukaryota</taxon>
        <taxon>Sar</taxon>
        <taxon>Alveolata</taxon>
        <taxon>Ciliophora</taxon>
        <taxon>Intramacronucleata</taxon>
        <taxon>Oligohymenophorea</taxon>
        <taxon>Hymenostomatida</taxon>
        <taxon>Tetrahymenina</taxon>
        <taxon>Tetrahymenidae</taxon>
        <taxon>Tetrahymena</taxon>
    </lineage>
</organism>
<accession>I7LXX8</accession>
<feature type="coiled-coil region" evidence="1">
    <location>
        <begin position="6"/>
        <end position="173"/>
    </location>
</feature>
<dbReference type="GeneID" id="7844025"/>
<dbReference type="InParanoid" id="I7LXX8"/>